<dbReference type="EMBL" id="PYDT01000011">
    <property type="protein sequence ID" value="THU44404.1"/>
    <property type="molecule type" value="Genomic_DNA"/>
</dbReference>
<sequence length="95" mass="10054">MTALSTRMQHLVPCPPAHVIPVASTKRKYYLSPSTRTPPSLKSKACGHGGAHSVHLCYRGSLPLAGGSHNLKSRVDRSSAMSANSMASISNQGVR</sequence>
<evidence type="ECO:0000313" key="2">
    <source>
        <dbReference type="EMBL" id="THU44404.1"/>
    </source>
</evidence>
<dbReference type="Proteomes" id="UP000317650">
    <property type="component" value="Chromosome 2"/>
</dbReference>
<keyword evidence="3" id="KW-1185">Reference proteome</keyword>
<gene>
    <name evidence="2" type="ORF">C4D60_Mb02t07030</name>
</gene>
<proteinExistence type="predicted"/>
<feature type="compositionally biased region" description="Low complexity" evidence="1">
    <location>
        <begin position="78"/>
        <end position="95"/>
    </location>
</feature>
<dbReference type="AlphaFoldDB" id="A0A4S8IA86"/>
<reference evidence="2 3" key="1">
    <citation type="journal article" date="2019" name="Nat. Plants">
        <title>Genome sequencing of Musa balbisiana reveals subgenome evolution and function divergence in polyploid bananas.</title>
        <authorList>
            <person name="Yao X."/>
        </authorList>
    </citation>
    <scope>NUCLEOTIDE SEQUENCE [LARGE SCALE GENOMIC DNA]</scope>
    <source>
        <strain evidence="3">cv. DH-PKW</strain>
        <tissue evidence="2">Leaves</tissue>
    </source>
</reference>
<organism evidence="2 3">
    <name type="scientific">Musa balbisiana</name>
    <name type="common">Banana</name>
    <dbReference type="NCBI Taxonomy" id="52838"/>
    <lineage>
        <taxon>Eukaryota</taxon>
        <taxon>Viridiplantae</taxon>
        <taxon>Streptophyta</taxon>
        <taxon>Embryophyta</taxon>
        <taxon>Tracheophyta</taxon>
        <taxon>Spermatophyta</taxon>
        <taxon>Magnoliopsida</taxon>
        <taxon>Liliopsida</taxon>
        <taxon>Zingiberales</taxon>
        <taxon>Musaceae</taxon>
        <taxon>Musa</taxon>
    </lineage>
</organism>
<protein>
    <submittedName>
        <fullName evidence="2">Uncharacterized protein</fullName>
    </submittedName>
</protein>
<name>A0A4S8IA86_MUSBA</name>
<feature type="region of interest" description="Disordered" evidence="1">
    <location>
        <begin position="65"/>
        <end position="95"/>
    </location>
</feature>
<comment type="caution">
    <text evidence="2">The sequence shown here is derived from an EMBL/GenBank/DDBJ whole genome shotgun (WGS) entry which is preliminary data.</text>
</comment>
<accession>A0A4S8IA86</accession>
<evidence type="ECO:0000256" key="1">
    <source>
        <dbReference type="SAM" id="MobiDB-lite"/>
    </source>
</evidence>
<evidence type="ECO:0000313" key="3">
    <source>
        <dbReference type="Proteomes" id="UP000317650"/>
    </source>
</evidence>